<organism evidence="6 7">
    <name type="scientific">Mycoplana azooxidifex</name>
    <dbReference type="NCBI Taxonomy" id="1636188"/>
    <lineage>
        <taxon>Bacteria</taxon>
        <taxon>Pseudomonadati</taxon>
        <taxon>Pseudomonadota</taxon>
        <taxon>Alphaproteobacteria</taxon>
        <taxon>Hyphomicrobiales</taxon>
        <taxon>Rhizobiaceae</taxon>
        <taxon>Mycoplana</taxon>
    </lineage>
</organism>
<evidence type="ECO:0000256" key="1">
    <source>
        <dbReference type="ARBA" id="ARBA00001913"/>
    </source>
</evidence>
<dbReference type="PRINTS" id="PR00313">
    <property type="entry name" value="CABNDNGRPT"/>
</dbReference>
<dbReference type="Pfam" id="PF08548">
    <property type="entry name" value="Peptidase_M10_C"/>
    <property type="match status" value="1"/>
</dbReference>
<dbReference type="EMBL" id="JACIEE010000020">
    <property type="protein sequence ID" value="MBB3980323.1"/>
    <property type="molecule type" value="Genomic_DNA"/>
</dbReference>
<dbReference type="InterPro" id="IPR001343">
    <property type="entry name" value="Hemolysn_Ca-bd"/>
</dbReference>
<proteinExistence type="predicted"/>
<gene>
    <name evidence="6" type="ORF">GGQ64_005576</name>
</gene>
<dbReference type="Proteomes" id="UP000574761">
    <property type="component" value="Unassembled WGS sequence"/>
</dbReference>
<dbReference type="RefSeq" id="WP_183808455.1">
    <property type="nucleotide sequence ID" value="NZ_JACIEE010000020.1"/>
</dbReference>
<dbReference type="InterPro" id="IPR013858">
    <property type="entry name" value="Peptidase_M10B_C"/>
</dbReference>
<evidence type="ECO:0000256" key="3">
    <source>
        <dbReference type="ARBA" id="ARBA00022525"/>
    </source>
</evidence>
<reference evidence="6 7" key="1">
    <citation type="submission" date="2020-08" db="EMBL/GenBank/DDBJ databases">
        <title>Genomic Encyclopedia of Type Strains, Phase IV (KMG-IV): sequencing the most valuable type-strain genomes for metagenomic binning, comparative biology and taxonomic classification.</title>
        <authorList>
            <person name="Goeker M."/>
        </authorList>
    </citation>
    <scope>NUCLEOTIDE SEQUENCE [LARGE SCALE GENOMIC DNA]</scope>
    <source>
        <strain evidence="6 7">DSM 100211</strain>
    </source>
</reference>
<keyword evidence="4" id="KW-0677">Repeat</keyword>
<dbReference type="AlphaFoldDB" id="A0A7W6DI82"/>
<dbReference type="InterPro" id="IPR011049">
    <property type="entry name" value="Serralysin-like_metalloprot_C"/>
</dbReference>
<comment type="caution">
    <text evidence="6">The sequence shown here is derived from an EMBL/GenBank/DDBJ whole genome shotgun (WGS) entry which is preliminary data.</text>
</comment>
<accession>A0A7W6DI82</accession>
<dbReference type="GO" id="GO:0005509">
    <property type="term" value="F:calcium ion binding"/>
    <property type="evidence" value="ECO:0007669"/>
    <property type="project" value="InterPro"/>
</dbReference>
<dbReference type="Gene3D" id="2.150.10.10">
    <property type="entry name" value="Serralysin-like metalloprotease, C-terminal"/>
    <property type="match status" value="1"/>
</dbReference>
<name>A0A7W6DI82_9HYPH</name>
<evidence type="ECO:0000313" key="6">
    <source>
        <dbReference type="EMBL" id="MBB3980323.1"/>
    </source>
</evidence>
<dbReference type="Pfam" id="PF00353">
    <property type="entry name" value="HemolysinCabind"/>
    <property type="match status" value="1"/>
</dbReference>
<dbReference type="GO" id="GO:0005615">
    <property type="term" value="C:extracellular space"/>
    <property type="evidence" value="ECO:0007669"/>
    <property type="project" value="InterPro"/>
</dbReference>
<dbReference type="SUPFAM" id="SSF51120">
    <property type="entry name" value="beta-Roll"/>
    <property type="match status" value="1"/>
</dbReference>
<keyword evidence="7" id="KW-1185">Reference proteome</keyword>
<keyword evidence="3" id="KW-0964">Secreted</keyword>
<comment type="cofactor">
    <cofactor evidence="1">
        <name>Ca(2+)</name>
        <dbReference type="ChEBI" id="CHEBI:29108"/>
    </cofactor>
</comment>
<comment type="subcellular location">
    <subcellularLocation>
        <location evidence="2">Secreted</location>
    </subcellularLocation>
</comment>
<feature type="domain" description="Peptidase M10 serralysin C-terminal" evidence="5">
    <location>
        <begin position="102"/>
        <end position="223"/>
    </location>
</feature>
<evidence type="ECO:0000256" key="2">
    <source>
        <dbReference type="ARBA" id="ARBA00004613"/>
    </source>
</evidence>
<evidence type="ECO:0000313" key="7">
    <source>
        <dbReference type="Proteomes" id="UP000574761"/>
    </source>
</evidence>
<sequence length="225" mass="23705">MLSKTRIRAGDVIDADDLASMSVTSAKNGFGSNYASLKFRLVDDGGVANAGLTTEKTAHTLTFNITDVTDTFTGTVGKNVLKGTAGHDVLNGKGGDDVLYAGTGNDKFTGGIGQDKLYDEAGADAFIFTSVKDTTVAVAGRDTIYDFTSADLINLSAIDANTKWSGNQAFGFIGTEAFSGKAGELSYDKQSSDTYVYGDVNGDMKADFAIHLDDAYSFTNGDFMF</sequence>
<evidence type="ECO:0000259" key="5">
    <source>
        <dbReference type="Pfam" id="PF08548"/>
    </source>
</evidence>
<protein>
    <submittedName>
        <fullName evidence="6">Ca2+-binding RTX toxin-like protein</fullName>
    </submittedName>
</protein>
<evidence type="ECO:0000256" key="4">
    <source>
        <dbReference type="ARBA" id="ARBA00022737"/>
    </source>
</evidence>